<dbReference type="RefSeq" id="WP_243520762.1">
    <property type="nucleotide sequence ID" value="NZ_CP094537.1"/>
</dbReference>
<keyword evidence="2" id="KW-0614">Plasmid</keyword>
<organism evidence="2 3">
    <name type="scientific">Hymenobacter monticola</name>
    <dbReference type="NCBI Taxonomy" id="1705399"/>
    <lineage>
        <taxon>Bacteria</taxon>
        <taxon>Pseudomonadati</taxon>
        <taxon>Bacteroidota</taxon>
        <taxon>Cytophagia</taxon>
        <taxon>Cytophagales</taxon>
        <taxon>Hymenobacteraceae</taxon>
        <taxon>Hymenobacter</taxon>
    </lineage>
</organism>
<evidence type="ECO:0000313" key="3">
    <source>
        <dbReference type="Proteomes" id="UP000831390"/>
    </source>
</evidence>
<name>A0ABY4BCP0_9BACT</name>
<evidence type="ECO:0000256" key="1">
    <source>
        <dbReference type="SAM" id="Coils"/>
    </source>
</evidence>
<proteinExistence type="predicted"/>
<feature type="coiled-coil region" evidence="1">
    <location>
        <begin position="18"/>
        <end position="45"/>
    </location>
</feature>
<accession>A0ABY4BCP0</accession>
<dbReference type="Proteomes" id="UP000831390">
    <property type="component" value="Plasmid unnamed3"/>
</dbReference>
<keyword evidence="1" id="KW-0175">Coiled coil</keyword>
<protein>
    <submittedName>
        <fullName evidence="2">Uncharacterized protein</fullName>
    </submittedName>
</protein>
<gene>
    <name evidence="2" type="ORF">MTP16_25155</name>
</gene>
<dbReference type="EMBL" id="CP094537">
    <property type="protein sequence ID" value="UOE36669.1"/>
    <property type="molecule type" value="Genomic_DNA"/>
</dbReference>
<evidence type="ECO:0000313" key="2">
    <source>
        <dbReference type="EMBL" id="UOE36669.1"/>
    </source>
</evidence>
<sequence>MSFRGALRSFAAAGRRIEREQQRRAREATRHYKQLQKQQESANAAEAVAQYEDYLSVIKSIHHDCGDTIDWQRIWNEPAPVRPPRNNVHEAAASAALEGYRPGLMDKLLKREADRMDQLRQELEKAKARDQQERTAQVDEYQRQLDDWRGRQELAKACIAKDQAVYQQVLEDFNPFDGVSALGSQLGFRFFSNLVEVDLHVNSPEVIPDFILTRTAGGKLSRKAMPTSKFNEIYQDYVCGCVLRISREITAHLPVDQVVVNAMGSMLNPATGLIEEQVIVSVAIPRATLSRLNFATLDPSDSMRNFNHNMKFAKTTGFQPVSRVAPVGGRP</sequence>
<feature type="coiled-coil region" evidence="1">
    <location>
        <begin position="106"/>
        <end position="136"/>
    </location>
</feature>
<reference evidence="2 3" key="1">
    <citation type="submission" date="2022-03" db="EMBL/GenBank/DDBJ databases">
        <title>Hymenobactersp. isolated from the air.</title>
        <authorList>
            <person name="Won M."/>
            <person name="Kwon S.-W."/>
        </authorList>
    </citation>
    <scope>NUCLEOTIDE SEQUENCE [LARGE SCALE GENOMIC DNA]</scope>
    <source>
        <strain evidence="2 3">KACC 22596</strain>
        <plasmid evidence="2 3">unnamed3</plasmid>
    </source>
</reference>
<geneLocation type="plasmid" evidence="2 3">
    <name>unnamed3</name>
</geneLocation>
<keyword evidence="3" id="KW-1185">Reference proteome</keyword>